<keyword evidence="2" id="KW-1185">Reference proteome</keyword>
<evidence type="ECO:0000313" key="1">
    <source>
        <dbReference type="EMBL" id="MBN3285182.1"/>
    </source>
</evidence>
<evidence type="ECO:0000313" key="2">
    <source>
        <dbReference type="Proteomes" id="UP001166093"/>
    </source>
</evidence>
<gene>
    <name evidence="1" type="primary">Cggbp1_3</name>
    <name evidence="1" type="ORF">GTO93_0011993</name>
</gene>
<feature type="non-terminal residue" evidence="1">
    <location>
        <position position="1"/>
    </location>
</feature>
<feature type="non-terminal residue" evidence="1">
    <location>
        <position position="203"/>
    </location>
</feature>
<comment type="caution">
    <text evidence="1">The sequence shown here is derived from an EMBL/GenBank/DDBJ whole genome shotgun (WGS) entry which is preliminary data.</text>
</comment>
<name>A0ABS2YF53_POLSP</name>
<organism evidence="1 2">
    <name type="scientific">Polyodon spathula</name>
    <name type="common">North American paddlefish</name>
    <name type="synonym">Squalus spathula</name>
    <dbReference type="NCBI Taxonomy" id="7913"/>
    <lineage>
        <taxon>Eukaryota</taxon>
        <taxon>Metazoa</taxon>
        <taxon>Chordata</taxon>
        <taxon>Craniata</taxon>
        <taxon>Vertebrata</taxon>
        <taxon>Euteleostomi</taxon>
        <taxon>Actinopterygii</taxon>
        <taxon>Chondrostei</taxon>
        <taxon>Acipenseriformes</taxon>
        <taxon>Polyodontidae</taxon>
        <taxon>Polyodon</taxon>
    </lineage>
</organism>
<sequence length="203" mass="22864">MHVPKKAKNVSAADHVKQCPAGVLYSDAGKLFYTSCNITVHHYRESAVDSHLDSSIHHKIKAEIQSSTETALLAKKQKDLTEAFVRANIPLEKLDNQKLCTFFRLSVANSGVIPSSAQLRHEYLYKVVEYHKQEIMELVKQCGCLSVVTVESTDAQDQYVLHIAFVLQDVKGEHASDALELKLSLQIDFTYRLLITTPFHKLL</sequence>
<dbReference type="EMBL" id="JAAWVQ010144280">
    <property type="protein sequence ID" value="MBN3285182.1"/>
    <property type="molecule type" value="Genomic_DNA"/>
</dbReference>
<dbReference type="InterPro" id="IPR033375">
    <property type="entry name" value="Cggbp1"/>
</dbReference>
<accession>A0ABS2YF53</accession>
<dbReference type="Proteomes" id="UP001166093">
    <property type="component" value="Unassembled WGS sequence"/>
</dbReference>
<reference evidence="1" key="1">
    <citation type="journal article" date="2021" name="Cell">
        <title>Tracing the genetic footprints of vertebrate landing in non-teleost ray-finned fishes.</title>
        <authorList>
            <person name="Bi X."/>
            <person name="Wang K."/>
            <person name="Yang L."/>
            <person name="Pan H."/>
            <person name="Jiang H."/>
            <person name="Wei Q."/>
            <person name="Fang M."/>
            <person name="Yu H."/>
            <person name="Zhu C."/>
            <person name="Cai Y."/>
            <person name="He Y."/>
            <person name="Gan X."/>
            <person name="Zeng H."/>
            <person name="Yu D."/>
            <person name="Zhu Y."/>
            <person name="Jiang H."/>
            <person name="Qiu Q."/>
            <person name="Yang H."/>
            <person name="Zhang Y.E."/>
            <person name="Wang W."/>
            <person name="Zhu M."/>
            <person name="He S."/>
            <person name="Zhang G."/>
        </authorList>
    </citation>
    <scope>NUCLEOTIDE SEQUENCE</scope>
    <source>
        <strain evidence="1">Pddl_001</strain>
    </source>
</reference>
<protein>
    <submittedName>
        <fullName evidence="1">CGBP1 protein</fullName>
    </submittedName>
</protein>
<proteinExistence type="predicted"/>
<dbReference type="PANTHER" id="PTHR32344:SF1">
    <property type="entry name" value="U1-TYPE DOMAIN-CONTAINING PROTEIN"/>
    <property type="match status" value="1"/>
</dbReference>
<dbReference type="PANTHER" id="PTHR32344">
    <property type="entry name" value="U1-TYPE DOMAIN-CONTAINING PROTEIN"/>
    <property type="match status" value="1"/>
</dbReference>